<comment type="similarity">
    <text evidence="2">Belongs to the sclerostin family.</text>
</comment>
<dbReference type="GO" id="GO:0030514">
    <property type="term" value="P:negative regulation of BMP signaling pathway"/>
    <property type="evidence" value="ECO:0007669"/>
    <property type="project" value="TreeGrafter"/>
</dbReference>
<name>A0A4Z2FWC4_9TELE</name>
<accession>A0A4Z2FWC4</accession>
<gene>
    <name evidence="11" type="primary">SOSTDC1</name>
    <name evidence="11" type="ORF">EYF80_044254</name>
</gene>
<evidence type="ECO:0000256" key="9">
    <source>
        <dbReference type="SAM" id="MobiDB-lite"/>
    </source>
</evidence>
<dbReference type="InterPro" id="IPR006207">
    <property type="entry name" value="Cys_knot_C"/>
</dbReference>
<dbReference type="SMART" id="SM00041">
    <property type="entry name" value="CT"/>
    <property type="match status" value="1"/>
</dbReference>
<dbReference type="EMBL" id="SRLO01000840">
    <property type="protein sequence ID" value="TNN45558.1"/>
    <property type="molecule type" value="Genomic_DNA"/>
</dbReference>
<dbReference type="GO" id="GO:0016055">
    <property type="term" value="P:Wnt signaling pathway"/>
    <property type="evidence" value="ECO:0007669"/>
    <property type="project" value="UniProtKB-KW"/>
</dbReference>
<feature type="compositionally biased region" description="Basic and acidic residues" evidence="9">
    <location>
        <begin position="259"/>
        <end position="269"/>
    </location>
</feature>
<comment type="caution">
    <text evidence="11">The sequence shown here is derived from an EMBL/GenBank/DDBJ whole genome shotgun (WGS) entry which is preliminary data.</text>
</comment>
<keyword evidence="6" id="KW-1015">Disulfide bond</keyword>
<comment type="caution">
    <text evidence="8">Lacks conserved residue(s) required for the propagation of feature annotation.</text>
</comment>
<keyword evidence="5" id="KW-0732">Signal</keyword>
<dbReference type="OrthoDB" id="6624188at2759"/>
<keyword evidence="7" id="KW-0325">Glycoprotein</keyword>
<dbReference type="GO" id="GO:0036122">
    <property type="term" value="F:BMP binding"/>
    <property type="evidence" value="ECO:0007669"/>
    <property type="project" value="TreeGrafter"/>
</dbReference>
<evidence type="ECO:0000259" key="10">
    <source>
        <dbReference type="PROSITE" id="PS01225"/>
    </source>
</evidence>
<dbReference type="AlphaFoldDB" id="A0A4Z2FWC4"/>
<dbReference type="GO" id="GO:0030178">
    <property type="term" value="P:negative regulation of Wnt signaling pathway"/>
    <property type="evidence" value="ECO:0007669"/>
    <property type="project" value="TreeGrafter"/>
</dbReference>
<keyword evidence="4" id="KW-0879">Wnt signaling pathway</keyword>
<dbReference type="Gene3D" id="2.10.90.10">
    <property type="entry name" value="Cystine-knot cytokines"/>
    <property type="match status" value="1"/>
</dbReference>
<keyword evidence="3" id="KW-0964">Secreted</keyword>
<dbReference type="Pfam" id="PF05463">
    <property type="entry name" value="Sclerostin"/>
    <property type="match status" value="1"/>
</dbReference>
<evidence type="ECO:0000256" key="1">
    <source>
        <dbReference type="ARBA" id="ARBA00004613"/>
    </source>
</evidence>
<keyword evidence="12" id="KW-1185">Reference proteome</keyword>
<proteinExistence type="inferred from homology"/>
<evidence type="ECO:0000256" key="7">
    <source>
        <dbReference type="ARBA" id="ARBA00023180"/>
    </source>
</evidence>
<dbReference type="PANTHER" id="PTHR14903">
    <property type="entry name" value="SCLEROSTIN-RELATED"/>
    <property type="match status" value="1"/>
</dbReference>
<evidence type="ECO:0000256" key="5">
    <source>
        <dbReference type="ARBA" id="ARBA00022729"/>
    </source>
</evidence>
<organism evidence="11 12">
    <name type="scientific">Liparis tanakae</name>
    <name type="common">Tanaka's snailfish</name>
    <dbReference type="NCBI Taxonomy" id="230148"/>
    <lineage>
        <taxon>Eukaryota</taxon>
        <taxon>Metazoa</taxon>
        <taxon>Chordata</taxon>
        <taxon>Craniata</taxon>
        <taxon>Vertebrata</taxon>
        <taxon>Euteleostomi</taxon>
        <taxon>Actinopterygii</taxon>
        <taxon>Neopterygii</taxon>
        <taxon>Teleostei</taxon>
        <taxon>Neoteleostei</taxon>
        <taxon>Acanthomorphata</taxon>
        <taxon>Eupercaria</taxon>
        <taxon>Perciformes</taxon>
        <taxon>Cottioidei</taxon>
        <taxon>Cottales</taxon>
        <taxon>Liparidae</taxon>
        <taxon>Liparis</taxon>
    </lineage>
</organism>
<protein>
    <submittedName>
        <fullName evidence="11">Sclerostin domain-containing protein 1</fullName>
    </submittedName>
</protein>
<sequence length="295" mass="32862">MFWAKLPLDQELITTEASGGLSPGEIPALHSIAVQQGLGGQQTSPLFSRAQADQSKDQKHGQHLHRLRRNNYNRTINRELQDQSGAVMSRPASGLQLLALLLLLCRSRSAVQNDGTESGHVQPLPDARDEPVSEDTNQSRNGGRRRPADPARNGPDQSQVGCRELRSTKYISDGQCTSVNPIKELVCAGECLPAHLLPNWIGAGSYTGRYWSRRDAQEWRCVIDRTRTQRIRLQCQDGSARTYKITVVTSCKCKRYSRQHNESGHKDTPVHSGAQKKSQKKAGLPEKRAERQPEN</sequence>
<feature type="compositionally biased region" description="Basic and acidic residues" evidence="9">
    <location>
        <begin position="283"/>
        <end position="295"/>
    </location>
</feature>
<feature type="compositionally biased region" description="Basic residues" evidence="9">
    <location>
        <begin position="61"/>
        <end position="71"/>
    </location>
</feature>
<dbReference type="GO" id="GO:0005615">
    <property type="term" value="C:extracellular space"/>
    <property type="evidence" value="ECO:0007669"/>
    <property type="project" value="InterPro"/>
</dbReference>
<evidence type="ECO:0000256" key="2">
    <source>
        <dbReference type="ARBA" id="ARBA00007850"/>
    </source>
</evidence>
<evidence type="ECO:0000256" key="6">
    <source>
        <dbReference type="ARBA" id="ARBA00023157"/>
    </source>
</evidence>
<dbReference type="InterPro" id="IPR029034">
    <property type="entry name" value="Cystine-knot_cytokine"/>
</dbReference>
<feature type="region of interest" description="Disordered" evidence="9">
    <location>
        <begin position="258"/>
        <end position="295"/>
    </location>
</feature>
<evidence type="ECO:0000256" key="4">
    <source>
        <dbReference type="ARBA" id="ARBA00022687"/>
    </source>
</evidence>
<comment type="subcellular location">
    <subcellularLocation>
        <location evidence="1">Secreted</location>
    </subcellularLocation>
</comment>
<evidence type="ECO:0000256" key="3">
    <source>
        <dbReference type="ARBA" id="ARBA00022525"/>
    </source>
</evidence>
<feature type="region of interest" description="Disordered" evidence="9">
    <location>
        <begin position="40"/>
        <end position="75"/>
    </location>
</feature>
<feature type="domain" description="CTCK" evidence="10">
    <location>
        <begin position="162"/>
        <end position="258"/>
    </location>
</feature>
<dbReference type="PANTHER" id="PTHR14903:SF7">
    <property type="entry name" value="NOVEL PROTEIN SIMILAR TO VERTEBRATE SCLEROSTIN DOMAIN CONTAINING 1 (SOSTDC1)"/>
    <property type="match status" value="1"/>
</dbReference>
<evidence type="ECO:0000313" key="12">
    <source>
        <dbReference type="Proteomes" id="UP000314294"/>
    </source>
</evidence>
<feature type="region of interest" description="Disordered" evidence="9">
    <location>
        <begin position="113"/>
        <end position="160"/>
    </location>
</feature>
<reference evidence="11 12" key="1">
    <citation type="submission" date="2019-03" db="EMBL/GenBank/DDBJ databases">
        <title>First draft genome of Liparis tanakae, snailfish: a comprehensive survey of snailfish specific genes.</title>
        <authorList>
            <person name="Kim W."/>
            <person name="Song I."/>
            <person name="Jeong J.-H."/>
            <person name="Kim D."/>
            <person name="Kim S."/>
            <person name="Ryu S."/>
            <person name="Song J.Y."/>
            <person name="Lee S.K."/>
        </authorList>
    </citation>
    <scope>NUCLEOTIDE SEQUENCE [LARGE SCALE GENOMIC DNA]</scope>
    <source>
        <tissue evidence="11">Muscle</tissue>
    </source>
</reference>
<evidence type="ECO:0000256" key="8">
    <source>
        <dbReference type="PROSITE-ProRule" id="PRU00039"/>
    </source>
</evidence>
<dbReference type="PROSITE" id="PS01225">
    <property type="entry name" value="CTCK_2"/>
    <property type="match status" value="1"/>
</dbReference>
<dbReference type="Proteomes" id="UP000314294">
    <property type="component" value="Unassembled WGS sequence"/>
</dbReference>
<dbReference type="InterPro" id="IPR008835">
    <property type="entry name" value="Sclerostin/SOSTDC1"/>
</dbReference>
<evidence type="ECO:0000313" key="11">
    <source>
        <dbReference type="EMBL" id="TNN45558.1"/>
    </source>
</evidence>